<dbReference type="OrthoDB" id="1734068at2759"/>
<evidence type="ECO:0000313" key="2">
    <source>
        <dbReference type="EMBL" id="KAA8517889.1"/>
    </source>
</evidence>
<reference evidence="2 3" key="1">
    <citation type="submission" date="2019-09" db="EMBL/GenBank/DDBJ databases">
        <title>A chromosome-level genome assembly of the Chinese tupelo Nyssa sinensis.</title>
        <authorList>
            <person name="Yang X."/>
            <person name="Kang M."/>
            <person name="Yang Y."/>
            <person name="Xiong H."/>
            <person name="Wang M."/>
            <person name="Zhang Z."/>
            <person name="Wang Z."/>
            <person name="Wu H."/>
            <person name="Ma T."/>
            <person name="Liu J."/>
            <person name="Xi Z."/>
        </authorList>
    </citation>
    <scope>NUCLEOTIDE SEQUENCE [LARGE SCALE GENOMIC DNA]</scope>
    <source>
        <strain evidence="2">J267</strain>
        <tissue evidence="2">Leaf</tissue>
    </source>
</reference>
<gene>
    <name evidence="2" type="ORF">F0562_015363</name>
</gene>
<protein>
    <submittedName>
        <fullName evidence="2">Uncharacterized protein</fullName>
    </submittedName>
</protein>
<sequence>MDGAYLNQGPLSNPIHDIQMKDNLSPVAQESNANLPLVSSAPPFLEEVLYEGPIHYPSIDLRPVDSDTSSSVNNSSVEKDSDGGSLQLSHLHSIKKARLFEEHVQCATNRRRGIIEDLHLTIEIFKEVIFDVVHKATHCLMPPFDTSRTLLRWFYFHNSSTKDIPASSSNTSVSTAAPRNNNPTPTEKNTSFHQSLNTDSQACQNVITEYGYPYDAIKALRLEGAGLEWIDKEGKTSLITASMTLELFNVANTLIEPGAI</sequence>
<name>A0A5J4ZIJ3_9ASTE</name>
<feature type="compositionally biased region" description="Low complexity" evidence="1">
    <location>
        <begin position="166"/>
        <end position="177"/>
    </location>
</feature>
<dbReference type="Proteomes" id="UP000325577">
    <property type="component" value="Linkage Group LG7"/>
</dbReference>
<dbReference type="AlphaFoldDB" id="A0A5J4ZIJ3"/>
<evidence type="ECO:0000256" key="1">
    <source>
        <dbReference type="SAM" id="MobiDB-lite"/>
    </source>
</evidence>
<evidence type="ECO:0000313" key="3">
    <source>
        <dbReference type="Proteomes" id="UP000325577"/>
    </source>
</evidence>
<feature type="compositionally biased region" description="Polar residues" evidence="1">
    <location>
        <begin position="178"/>
        <end position="195"/>
    </location>
</feature>
<feature type="region of interest" description="Disordered" evidence="1">
    <location>
        <begin position="65"/>
        <end position="85"/>
    </location>
</feature>
<feature type="region of interest" description="Disordered" evidence="1">
    <location>
        <begin position="163"/>
        <end position="195"/>
    </location>
</feature>
<proteinExistence type="predicted"/>
<accession>A0A5J4ZIJ3</accession>
<dbReference type="EMBL" id="CM018050">
    <property type="protein sequence ID" value="KAA8517889.1"/>
    <property type="molecule type" value="Genomic_DNA"/>
</dbReference>
<feature type="compositionally biased region" description="Low complexity" evidence="1">
    <location>
        <begin position="66"/>
        <end position="76"/>
    </location>
</feature>
<organism evidence="2 3">
    <name type="scientific">Nyssa sinensis</name>
    <dbReference type="NCBI Taxonomy" id="561372"/>
    <lineage>
        <taxon>Eukaryota</taxon>
        <taxon>Viridiplantae</taxon>
        <taxon>Streptophyta</taxon>
        <taxon>Embryophyta</taxon>
        <taxon>Tracheophyta</taxon>
        <taxon>Spermatophyta</taxon>
        <taxon>Magnoliopsida</taxon>
        <taxon>eudicotyledons</taxon>
        <taxon>Gunneridae</taxon>
        <taxon>Pentapetalae</taxon>
        <taxon>asterids</taxon>
        <taxon>Cornales</taxon>
        <taxon>Nyssaceae</taxon>
        <taxon>Nyssa</taxon>
    </lineage>
</organism>
<keyword evidence="3" id="KW-1185">Reference proteome</keyword>